<reference evidence="10" key="1">
    <citation type="journal article" date="2013" name="Proc. Natl. Acad. Sci. U.S.A.">
        <title>Genome structure and metabolic features in the red seaweed Chondrus crispus shed light on evolution of the Archaeplastida.</title>
        <authorList>
            <person name="Collen J."/>
            <person name="Porcel B."/>
            <person name="Carre W."/>
            <person name="Ball S.G."/>
            <person name="Chaparro C."/>
            <person name="Tonon T."/>
            <person name="Barbeyron T."/>
            <person name="Michel G."/>
            <person name="Noel B."/>
            <person name="Valentin K."/>
            <person name="Elias M."/>
            <person name="Artiguenave F."/>
            <person name="Arun A."/>
            <person name="Aury J.M."/>
            <person name="Barbosa-Neto J.F."/>
            <person name="Bothwell J.H."/>
            <person name="Bouget F.Y."/>
            <person name="Brillet L."/>
            <person name="Cabello-Hurtado F."/>
            <person name="Capella-Gutierrez S."/>
            <person name="Charrier B."/>
            <person name="Cladiere L."/>
            <person name="Cock J.M."/>
            <person name="Coelho S.M."/>
            <person name="Colleoni C."/>
            <person name="Czjzek M."/>
            <person name="Da Silva C."/>
            <person name="Delage L."/>
            <person name="Denoeud F."/>
            <person name="Deschamps P."/>
            <person name="Dittami S.M."/>
            <person name="Gabaldon T."/>
            <person name="Gachon C.M."/>
            <person name="Groisillier A."/>
            <person name="Herve C."/>
            <person name="Jabbari K."/>
            <person name="Katinka M."/>
            <person name="Kloareg B."/>
            <person name="Kowalczyk N."/>
            <person name="Labadie K."/>
            <person name="Leblanc C."/>
            <person name="Lopez P.J."/>
            <person name="McLachlan D.H."/>
            <person name="Meslet-Cladiere L."/>
            <person name="Moustafa A."/>
            <person name="Nehr Z."/>
            <person name="Nyvall Collen P."/>
            <person name="Panaud O."/>
            <person name="Partensky F."/>
            <person name="Poulain J."/>
            <person name="Rensing S.A."/>
            <person name="Rousvoal S."/>
            <person name="Samson G."/>
            <person name="Symeonidi A."/>
            <person name="Weissenbach J."/>
            <person name="Zambounis A."/>
            <person name="Wincker P."/>
            <person name="Boyen C."/>
        </authorList>
    </citation>
    <scope>NUCLEOTIDE SEQUENCE [LARGE SCALE GENOMIC DNA]</scope>
    <source>
        <strain evidence="10">cv. Stackhouse</strain>
    </source>
</reference>
<evidence type="ECO:0000256" key="2">
    <source>
        <dbReference type="ARBA" id="ARBA00012418"/>
    </source>
</evidence>
<dbReference type="InterPro" id="IPR007081">
    <property type="entry name" value="RNA_pol_Rpb1_5"/>
</dbReference>
<dbReference type="GO" id="GO:0003899">
    <property type="term" value="F:DNA-directed RNA polymerase activity"/>
    <property type="evidence" value="ECO:0007669"/>
    <property type="project" value="UniProtKB-EC"/>
</dbReference>
<dbReference type="GO" id="GO:0003677">
    <property type="term" value="F:DNA binding"/>
    <property type="evidence" value="ECO:0007669"/>
    <property type="project" value="InterPro"/>
</dbReference>
<dbReference type="PANTHER" id="PTHR19376">
    <property type="entry name" value="DNA-DIRECTED RNA POLYMERASE"/>
    <property type="match status" value="1"/>
</dbReference>
<evidence type="ECO:0000259" key="8">
    <source>
        <dbReference type="Pfam" id="PF04998"/>
    </source>
</evidence>
<dbReference type="Gramene" id="CDF38098">
    <property type="protein sequence ID" value="CDF38098"/>
    <property type="gene ID" value="CHC_T00006286001"/>
</dbReference>
<dbReference type="EMBL" id="HG001898">
    <property type="protein sequence ID" value="CDF38098.1"/>
    <property type="molecule type" value="Genomic_DNA"/>
</dbReference>
<feature type="compositionally biased region" description="Basic residues" evidence="7">
    <location>
        <begin position="68"/>
        <end position="80"/>
    </location>
</feature>
<dbReference type="Gene3D" id="1.10.150.390">
    <property type="match status" value="1"/>
</dbReference>
<protein>
    <recommendedName>
        <fullName evidence="2">DNA-directed RNA polymerase</fullName>
        <ecNumber evidence="2">2.7.7.6</ecNumber>
    </recommendedName>
</protein>
<comment type="similarity">
    <text evidence="1">Belongs to the RNA polymerase beta' chain family.</text>
</comment>
<dbReference type="AlphaFoldDB" id="R7QK29"/>
<evidence type="ECO:0000313" key="10">
    <source>
        <dbReference type="Proteomes" id="UP000012073"/>
    </source>
</evidence>
<dbReference type="GO" id="GO:0005736">
    <property type="term" value="C:RNA polymerase I complex"/>
    <property type="evidence" value="ECO:0007669"/>
    <property type="project" value="TreeGrafter"/>
</dbReference>
<keyword evidence="5" id="KW-0548">Nucleotidyltransferase</keyword>
<dbReference type="EC" id="2.7.7.6" evidence="2"/>
<evidence type="ECO:0000313" key="9">
    <source>
        <dbReference type="EMBL" id="CDF38098.1"/>
    </source>
</evidence>
<dbReference type="SUPFAM" id="SSF64484">
    <property type="entry name" value="beta and beta-prime subunits of DNA dependent RNA-polymerase"/>
    <property type="match status" value="1"/>
</dbReference>
<keyword evidence="3" id="KW-0240">DNA-directed RNA polymerase</keyword>
<gene>
    <name evidence="9" type="ORF">CHC_T00006286001</name>
</gene>
<evidence type="ECO:0000256" key="7">
    <source>
        <dbReference type="SAM" id="MobiDB-lite"/>
    </source>
</evidence>
<feature type="domain" description="RNA polymerase Rpb1" evidence="8">
    <location>
        <begin position="72"/>
        <end position="254"/>
    </location>
</feature>
<accession>R7QK29</accession>
<evidence type="ECO:0000256" key="6">
    <source>
        <dbReference type="ARBA" id="ARBA00023163"/>
    </source>
</evidence>
<dbReference type="GO" id="GO:0006351">
    <property type="term" value="P:DNA-templated transcription"/>
    <property type="evidence" value="ECO:0007669"/>
    <property type="project" value="InterPro"/>
</dbReference>
<dbReference type="RefSeq" id="XP_005717967.1">
    <property type="nucleotide sequence ID" value="XM_005717910.1"/>
</dbReference>
<proteinExistence type="inferred from homology"/>
<feature type="region of interest" description="Disordered" evidence="7">
    <location>
        <begin position="1"/>
        <end position="82"/>
    </location>
</feature>
<organism evidence="9 10">
    <name type="scientific">Chondrus crispus</name>
    <name type="common">Carrageen Irish moss</name>
    <name type="synonym">Polymorpha crispa</name>
    <dbReference type="NCBI Taxonomy" id="2769"/>
    <lineage>
        <taxon>Eukaryota</taxon>
        <taxon>Rhodophyta</taxon>
        <taxon>Florideophyceae</taxon>
        <taxon>Rhodymeniophycidae</taxon>
        <taxon>Gigartinales</taxon>
        <taxon>Gigartinaceae</taxon>
        <taxon>Chondrus</taxon>
    </lineage>
</organism>
<dbReference type="GeneID" id="17325685"/>
<dbReference type="KEGG" id="ccp:CHC_T00006286001"/>
<dbReference type="OrthoDB" id="270392at2759"/>
<dbReference type="InterPro" id="IPR045867">
    <property type="entry name" value="DNA-dir_RpoC_beta_prime"/>
</dbReference>
<dbReference type="PANTHER" id="PTHR19376:SF11">
    <property type="entry name" value="DNA-DIRECTED RNA POLYMERASE I SUBUNIT RPA1"/>
    <property type="match status" value="1"/>
</dbReference>
<feature type="compositionally biased region" description="Acidic residues" evidence="7">
    <location>
        <begin position="1"/>
        <end position="10"/>
    </location>
</feature>
<sequence length="308" mass="34281">MQEETADDTSDLGVASSSDEEGRQSDEDNVEQLDTRKHTRALMKEEMDATLGEADEEKDETPMEVKKRSNVKKKKKRRRPTFGVVDNPDKAFLDLSASGHLGYIPRSFQDIDGETLRFTWGLPVALWGRIDITGIAKEAARGLKLHAVPQISRCFVESDANGVTVVTEGSNICAIIEKGQGLIDFNRLLTNDMHGILERYGVEALRQSLIQELRAVFKANGIPVDIRHLSLIADYMTNEGSYRGFNRQSMNSTPSPFQKMTFETSIKFLTESALNGTYDDMKSPSAAVAMGQVYEGGTGSFELMERLR</sequence>
<evidence type="ECO:0000256" key="1">
    <source>
        <dbReference type="ARBA" id="ARBA00006460"/>
    </source>
</evidence>
<name>R7QK29_CHOCR</name>
<evidence type="ECO:0000256" key="4">
    <source>
        <dbReference type="ARBA" id="ARBA00022679"/>
    </source>
</evidence>
<dbReference type="Pfam" id="PF04998">
    <property type="entry name" value="RNA_pol_Rpb1_5"/>
    <property type="match status" value="1"/>
</dbReference>
<evidence type="ECO:0000256" key="3">
    <source>
        <dbReference type="ARBA" id="ARBA00022478"/>
    </source>
</evidence>
<keyword evidence="6" id="KW-0804">Transcription</keyword>
<keyword evidence="4" id="KW-0808">Transferase</keyword>
<keyword evidence="10" id="KW-1185">Reference proteome</keyword>
<evidence type="ECO:0000256" key="5">
    <source>
        <dbReference type="ARBA" id="ARBA00022695"/>
    </source>
</evidence>
<dbReference type="Proteomes" id="UP000012073">
    <property type="component" value="Unassembled WGS sequence"/>
</dbReference>
<dbReference type="PhylomeDB" id="R7QK29"/>
<dbReference type="STRING" id="2769.R7QK29"/>